<reference evidence="1 2" key="1">
    <citation type="journal article" date="2016" name="Microbes Environ.">
        <title>Phylogenetically diverse aerobic anoxygenic phototrophic bacteria isolated from epilithic biofilms in Tama river, Japan.</title>
        <authorList>
            <person name="Hirose S."/>
            <person name="Matsuura K."/>
            <person name="Haruta S."/>
        </authorList>
    </citation>
    <scope>NUCLEOTIDE SEQUENCE [LARGE SCALE GENOMIC DNA]</scope>
    <source>
        <strain evidence="1 2">S08</strain>
    </source>
</reference>
<proteinExistence type="predicted"/>
<evidence type="ECO:0000313" key="2">
    <source>
        <dbReference type="Proteomes" id="UP000831327"/>
    </source>
</evidence>
<protein>
    <submittedName>
        <fullName evidence="1">Uncharacterized protein</fullName>
    </submittedName>
</protein>
<evidence type="ECO:0000313" key="1">
    <source>
        <dbReference type="EMBL" id="BDG72204.1"/>
    </source>
</evidence>
<dbReference type="Proteomes" id="UP000831327">
    <property type="component" value="Chromosome"/>
</dbReference>
<sequence>MLDIGTFDDFWAFQFEKRGTAEVMALDVETFGDIDFPPPVRATMDAQTLATPLGRGFATRPPIPGY</sequence>
<keyword evidence="2" id="KW-1185">Reference proteome</keyword>
<accession>A0ABN6P0M1</accession>
<name>A0ABN6P0M1_9PROT</name>
<organism evidence="1 2">
    <name type="scientific">Roseomonas fluvialis</name>
    <dbReference type="NCBI Taxonomy" id="1750527"/>
    <lineage>
        <taxon>Bacteria</taxon>
        <taxon>Pseudomonadati</taxon>
        <taxon>Pseudomonadota</taxon>
        <taxon>Alphaproteobacteria</taxon>
        <taxon>Acetobacterales</taxon>
        <taxon>Roseomonadaceae</taxon>
        <taxon>Roseomonas</taxon>
    </lineage>
</organism>
<gene>
    <name evidence="1" type="ORF">Rmf_21330</name>
</gene>
<dbReference type="EMBL" id="AP025637">
    <property type="protein sequence ID" value="BDG72204.1"/>
    <property type="molecule type" value="Genomic_DNA"/>
</dbReference>